<dbReference type="Proteomes" id="UP000827084">
    <property type="component" value="Chromosome"/>
</dbReference>
<feature type="transmembrane region" description="Helical" evidence="1">
    <location>
        <begin position="38"/>
        <end position="57"/>
    </location>
</feature>
<dbReference type="GeneID" id="67444973"/>
<reference evidence="2 3" key="1">
    <citation type="submission" date="2021-08" db="EMBL/GenBank/DDBJ databases">
        <title>Shewanella putrefaciens YZ-J, complete genome.</title>
        <authorList>
            <person name="Yi Z."/>
        </authorList>
    </citation>
    <scope>NUCLEOTIDE SEQUENCE [LARGE SCALE GENOMIC DNA]</scope>
    <source>
        <strain evidence="2 3">YZ-J</strain>
    </source>
</reference>
<proteinExistence type="predicted"/>
<feature type="transmembrane region" description="Helical" evidence="1">
    <location>
        <begin position="64"/>
        <end position="82"/>
    </location>
</feature>
<evidence type="ECO:0000313" key="3">
    <source>
        <dbReference type="Proteomes" id="UP000827084"/>
    </source>
</evidence>
<dbReference type="RefSeq" id="WP_011787929.1">
    <property type="nucleotide sequence ID" value="NZ_BMPK01000001.1"/>
</dbReference>
<keyword evidence="3" id="KW-1185">Reference proteome</keyword>
<sequence>MLQLILVLASVLACLLFYLSNKQQALLNQSLPKRPWRYLAYAVSLSCLVGWLSLFTLSSAIFTWLALFILLMGLVPFLSLILNRK</sequence>
<gene>
    <name evidence="2" type="ORF">K3G22_16900</name>
</gene>
<accession>A0ABX8XAZ2</accession>
<keyword evidence="1" id="KW-0812">Transmembrane</keyword>
<keyword evidence="1" id="KW-1133">Transmembrane helix</keyword>
<organism evidence="2 3">
    <name type="scientific">Shewanella putrefaciens</name>
    <name type="common">Pseudomonas putrefaciens</name>
    <dbReference type="NCBI Taxonomy" id="24"/>
    <lineage>
        <taxon>Bacteria</taxon>
        <taxon>Pseudomonadati</taxon>
        <taxon>Pseudomonadota</taxon>
        <taxon>Gammaproteobacteria</taxon>
        <taxon>Alteromonadales</taxon>
        <taxon>Shewanellaceae</taxon>
        <taxon>Shewanella</taxon>
    </lineage>
</organism>
<name>A0ABX8XAZ2_SHEPU</name>
<evidence type="ECO:0008006" key="4">
    <source>
        <dbReference type="Google" id="ProtNLM"/>
    </source>
</evidence>
<keyword evidence="1" id="KW-0472">Membrane</keyword>
<dbReference type="EMBL" id="CP080635">
    <property type="protein sequence ID" value="QYX72391.1"/>
    <property type="molecule type" value="Genomic_DNA"/>
</dbReference>
<protein>
    <recommendedName>
        <fullName evidence="4">DUF3325 domain-containing protein</fullName>
    </recommendedName>
</protein>
<evidence type="ECO:0000256" key="1">
    <source>
        <dbReference type="SAM" id="Phobius"/>
    </source>
</evidence>
<evidence type="ECO:0000313" key="2">
    <source>
        <dbReference type="EMBL" id="QYX72391.1"/>
    </source>
</evidence>